<comment type="caution">
    <text evidence="3">The sequence shown here is derived from an EMBL/GenBank/DDBJ whole genome shotgun (WGS) entry which is preliminary data.</text>
</comment>
<sequence length="318" mass="36965">MRLRNHFSEKPNYRPRDCCFTCEVHHGGTVHMDNRKFNYTGCRKDYFDYIDLDEFSLLEFETMAEQLGYSKESSVWCRACGDKDPNPKLIMSDKELMDMIDKILKKNRVLQCFLHHKEVQAENEVVVEGVEAGKEVEVQVEDVEADKEVEVQVDDVEADKEVEVQVEDVEADKEVEVQVDDVEADKEVEVEVEDDVSDFYDPNNDIEADDDDITFEKNVIDDSIKRDWIVPYKSQSQTMPDEEDSDYAPSDVLISGGESDDDDTSRRYLEFNAIVNMSDPQFQLGMVFGSFDELKSAIREYAIKQRRNIRFKKNDIFM</sequence>
<feature type="domain" description="PB1-like" evidence="2">
    <location>
        <begin position="20"/>
        <end position="116"/>
    </location>
</feature>
<reference evidence="3" key="1">
    <citation type="submission" date="2022-08" db="EMBL/GenBank/DDBJ databases">
        <authorList>
            <person name="Marques A."/>
        </authorList>
    </citation>
    <scope>NUCLEOTIDE SEQUENCE</scope>
    <source>
        <strain evidence="3">RhyPub2mFocal</strain>
        <tissue evidence="3">Leaves</tissue>
    </source>
</reference>
<gene>
    <name evidence="3" type="ORF">LUZ62_027613</name>
</gene>
<dbReference type="Pfam" id="PF26130">
    <property type="entry name" value="PB1-like"/>
    <property type="match status" value="1"/>
</dbReference>
<dbReference type="Proteomes" id="UP001140206">
    <property type="component" value="Chromosome 1"/>
</dbReference>
<evidence type="ECO:0000313" key="4">
    <source>
        <dbReference type="Proteomes" id="UP001140206"/>
    </source>
</evidence>
<protein>
    <submittedName>
        <fullName evidence="3">Uncharacterized protein</fullName>
    </submittedName>
</protein>
<keyword evidence="4" id="KW-1185">Reference proteome</keyword>
<dbReference type="Pfam" id="PF03108">
    <property type="entry name" value="DBD_Tnp_Mut"/>
    <property type="match status" value="1"/>
</dbReference>
<feature type="domain" description="Transposase MuDR plant" evidence="1">
    <location>
        <begin position="281"/>
        <end position="315"/>
    </location>
</feature>
<evidence type="ECO:0000259" key="2">
    <source>
        <dbReference type="Pfam" id="PF26130"/>
    </source>
</evidence>
<proteinExistence type="predicted"/>
<dbReference type="InterPro" id="IPR058594">
    <property type="entry name" value="PB1-like_dom_pln"/>
</dbReference>
<organism evidence="3 4">
    <name type="scientific">Rhynchospora pubera</name>
    <dbReference type="NCBI Taxonomy" id="906938"/>
    <lineage>
        <taxon>Eukaryota</taxon>
        <taxon>Viridiplantae</taxon>
        <taxon>Streptophyta</taxon>
        <taxon>Embryophyta</taxon>
        <taxon>Tracheophyta</taxon>
        <taxon>Spermatophyta</taxon>
        <taxon>Magnoliopsida</taxon>
        <taxon>Liliopsida</taxon>
        <taxon>Poales</taxon>
        <taxon>Cyperaceae</taxon>
        <taxon>Cyperoideae</taxon>
        <taxon>Rhynchosporeae</taxon>
        <taxon>Rhynchospora</taxon>
    </lineage>
</organism>
<accession>A0AAV8HBN0</accession>
<evidence type="ECO:0000259" key="1">
    <source>
        <dbReference type="Pfam" id="PF03108"/>
    </source>
</evidence>
<dbReference type="AlphaFoldDB" id="A0AAV8HBN0"/>
<evidence type="ECO:0000313" key="3">
    <source>
        <dbReference type="EMBL" id="KAJ4815047.1"/>
    </source>
</evidence>
<name>A0AAV8HBN0_9POAL</name>
<dbReference type="EMBL" id="JAMFTS010000001">
    <property type="protein sequence ID" value="KAJ4815047.1"/>
    <property type="molecule type" value="Genomic_DNA"/>
</dbReference>
<dbReference type="InterPro" id="IPR004332">
    <property type="entry name" value="Transposase_MuDR"/>
</dbReference>